<name>A0A5Q2VDG0_SERPR</name>
<gene>
    <name evidence="1" type="ORF">GHV41_14910</name>
</gene>
<dbReference type="EMBL" id="CP045913">
    <property type="protein sequence ID" value="QGH62035.1"/>
    <property type="molecule type" value="Genomic_DNA"/>
</dbReference>
<evidence type="ECO:0000313" key="1">
    <source>
        <dbReference type="EMBL" id="QGH62035.1"/>
    </source>
</evidence>
<dbReference type="AlphaFoldDB" id="A0A5Q2VDG0"/>
<protein>
    <recommendedName>
        <fullName evidence="3">Bacteriocin</fullName>
    </recommendedName>
</protein>
<evidence type="ECO:0008006" key="3">
    <source>
        <dbReference type="Google" id="ProtNLM"/>
    </source>
</evidence>
<dbReference type="Proteomes" id="UP000381260">
    <property type="component" value="Chromosome"/>
</dbReference>
<evidence type="ECO:0000313" key="2">
    <source>
        <dbReference type="Proteomes" id="UP000381260"/>
    </source>
</evidence>
<dbReference type="RefSeq" id="WP_153859067.1">
    <property type="nucleotide sequence ID" value="NZ_CP045913.1"/>
</dbReference>
<organism evidence="1 2">
    <name type="scientific">Serratia proteamaculans</name>
    <dbReference type="NCBI Taxonomy" id="28151"/>
    <lineage>
        <taxon>Bacteria</taxon>
        <taxon>Pseudomonadati</taxon>
        <taxon>Pseudomonadota</taxon>
        <taxon>Gammaproteobacteria</taxon>
        <taxon>Enterobacterales</taxon>
        <taxon>Yersiniaceae</taxon>
        <taxon>Serratia</taxon>
    </lineage>
</organism>
<accession>A0A5Q2VDG0</accession>
<proteinExistence type="predicted"/>
<sequence>MRELLKEEINIVSGGMIGKNEAIGSSIAGDVGASVGKGIDNLLSVFKNIKNNGWHSLFEHKPPINPLK</sequence>
<reference evidence="1 2" key="1">
    <citation type="submission" date="2019-11" db="EMBL/GenBank/DDBJ databases">
        <title>The Phosphoenolpyruvate Phosphotransferase System Regulates Serratia proteamaculans 336X Biofilm Formation and Wheat Roots colonization.</title>
        <authorList>
            <person name="Liu F."/>
        </authorList>
    </citation>
    <scope>NUCLEOTIDE SEQUENCE [LARGE SCALE GENOMIC DNA]</scope>
    <source>
        <strain evidence="1 2">336X</strain>
    </source>
</reference>